<dbReference type="GO" id="GO:0000155">
    <property type="term" value="F:phosphorelay sensor kinase activity"/>
    <property type="evidence" value="ECO:0007669"/>
    <property type="project" value="InterPro"/>
</dbReference>
<dbReference type="InterPro" id="IPR003661">
    <property type="entry name" value="HisK_dim/P_dom"/>
</dbReference>
<dbReference type="Pfam" id="PF08447">
    <property type="entry name" value="PAS_3"/>
    <property type="match status" value="1"/>
</dbReference>
<dbReference type="OrthoDB" id="5287556at2"/>
<comment type="catalytic activity">
    <reaction evidence="1">
        <text>ATP + protein L-histidine = ADP + protein N-phospho-L-histidine.</text>
        <dbReference type="EC" id="2.7.13.3"/>
    </reaction>
</comment>
<evidence type="ECO:0000256" key="1">
    <source>
        <dbReference type="ARBA" id="ARBA00000085"/>
    </source>
</evidence>
<dbReference type="Gene3D" id="3.30.565.10">
    <property type="entry name" value="Histidine kinase-like ATPase, C-terminal domain"/>
    <property type="match status" value="1"/>
</dbReference>
<keyword evidence="8" id="KW-1185">Reference proteome</keyword>
<dbReference type="InterPro" id="IPR036097">
    <property type="entry name" value="HisK_dim/P_sf"/>
</dbReference>
<evidence type="ECO:0000259" key="5">
    <source>
        <dbReference type="PROSITE" id="PS50112"/>
    </source>
</evidence>
<dbReference type="InterPro" id="IPR035965">
    <property type="entry name" value="PAS-like_dom_sf"/>
</dbReference>
<dbReference type="AlphaFoldDB" id="A0A5C6E1P4"/>
<dbReference type="PANTHER" id="PTHR43065:SF42">
    <property type="entry name" value="TWO-COMPONENT SENSOR PPRA"/>
    <property type="match status" value="1"/>
</dbReference>
<dbReference type="PANTHER" id="PTHR43065">
    <property type="entry name" value="SENSOR HISTIDINE KINASE"/>
    <property type="match status" value="1"/>
</dbReference>
<feature type="domain" description="Histidine kinase" evidence="4">
    <location>
        <begin position="158"/>
        <end position="379"/>
    </location>
</feature>
<evidence type="ECO:0000313" key="8">
    <source>
        <dbReference type="Proteomes" id="UP000319143"/>
    </source>
</evidence>
<evidence type="ECO:0000259" key="4">
    <source>
        <dbReference type="PROSITE" id="PS50109"/>
    </source>
</evidence>
<dbReference type="SMART" id="SM00388">
    <property type="entry name" value="HisKA"/>
    <property type="match status" value="1"/>
</dbReference>
<dbReference type="PRINTS" id="PR00344">
    <property type="entry name" value="BCTRLSENSOR"/>
</dbReference>
<organism evidence="7 8">
    <name type="scientific">Novipirellula artificiosorum</name>
    <dbReference type="NCBI Taxonomy" id="2528016"/>
    <lineage>
        <taxon>Bacteria</taxon>
        <taxon>Pseudomonadati</taxon>
        <taxon>Planctomycetota</taxon>
        <taxon>Planctomycetia</taxon>
        <taxon>Pirellulales</taxon>
        <taxon>Pirellulaceae</taxon>
        <taxon>Novipirellula</taxon>
    </lineage>
</organism>
<dbReference type="NCBIfam" id="TIGR00229">
    <property type="entry name" value="sensory_box"/>
    <property type="match status" value="1"/>
</dbReference>
<keyword evidence="3" id="KW-0597">Phosphoprotein</keyword>
<dbReference type="Pfam" id="PF00512">
    <property type="entry name" value="HisKA"/>
    <property type="match status" value="1"/>
</dbReference>
<evidence type="ECO:0000256" key="2">
    <source>
        <dbReference type="ARBA" id="ARBA00012438"/>
    </source>
</evidence>
<dbReference type="InterPro" id="IPR013655">
    <property type="entry name" value="PAS_fold_3"/>
</dbReference>
<dbReference type="SMART" id="SM00387">
    <property type="entry name" value="HATPase_c"/>
    <property type="match status" value="1"/>
</dbReference>
<dbReference type="RefSeq" id="WP_146525556.1">
    <property type="nucleotide sequence ID" value="NZ_SJPV01000002.1"/>
</dbReference>
<dbReference type="Proteomes" id="UP000319143">
    <property type="component" value="Unassembled WGS sequence"/>
</dbReference>
<gene>
    <name evidence="7" type="ORF">Poly41_18960</name>
</gene>
<dbReference type="InterPro" id="IPR036890">
    <property type="entry name" value="HATPase_C_sf"/>
</dbReference>
<dbReference type="InterPro" id="IPR005467">
    <property type="entry name" value="His_kinase_dom"/>
</dbReference>
<dbReference type="PROSITE" id="PS50113">
    <property type="entry name" value="PAC"/>
    <property type="match status" value="1"/>
</dbReference>
<dbReference type="Pfam" id="PF02518">
    <property type="entry name" value="HATPase_c"/>
    <property type="match status" value="1"/>
</dbReference>
<accession>A0A5C6E1P4</accession>
<dbReference type="EC" id="2.7.13.3" evidence="2"/>
<dbReference type="SUPFAM" id="SSF55785">
    <property type="entry name" value="PYP-like sensor domain (PAS domain)"/>
    <property type="match status" value="1"/>
</dbReference>
<dbReference type="SUPFAM" id="SSF47384">
    <property type="entry name" value="Homodimeric domain of signal transducing histidine kinase"/>
    <property type="match status" value="1"/>
</dbReference>
<dbReference type="InterPro" id="IPR004358">
    <property type="entry name" value="Sig_transdc_His_kin-like_C"/>
</dbReference>
<sequence>MNETDKQTPFYSMLHSNASRLQHLADSMPQVVWIADHAGVIRYRNKNGAELFGESTIGAPENLIHPDDLRSSERLWDECVVSGEVFEREHRIRTVSGDYRWFLTRSVPVRGANGEIECWYGTTTDIQHLKDAENEFIEQRERIWQSQKMEAIGRLAGGVAHDFNNLLMIILGECGELVSRSDLDEPTQASIHAIQDAGQRASALTKQLLAFSRRESSLPVTIDLNQSIRDARNLLKRMVGDQTKLEVQLHPAAILVRIDPTQFEQILFNLVANANDAMPSGGTICIRTETVLAEPTPGLQLEPQCLGYACVSIRDHGCGFPQEFAEKMFEPFYTTKQVGQGIGLGLAVVHGIVEQHGGRAHATACEDGAIMQVYLPLASPSLIEQVVPGNNRC</sequence>
<dbReference type="CDD" id="cd00130">
    <property type="entry name" value="PAS"/>
    <property type="match status" value="1"/>
</dbReference>
<dbReference type="InterPro" id="IPR000014">
    <property type="entry name" value="PAS"/>
</dbReference>
<dbReference type="Gene3D" id="3.30.450.20">
    <property type="entry name" value="PAS domain"/>
    <property type="match status" value="1"/>
</dbReference>
<dbReference type="EMBL" id="SJPV01000002">
    <property type="protein sequence ID" value="TWU41059.1"/>
    <property type="molecule type" value="Genomic_DNA"/>
</dbReference>
<evidence type="ECO:0000259" key="6">
    <source>
        <dbReference type="PROSITE" id="PS50113"/>
    </source>
</evidence>
<dbReference type="Gene3D" id="1.10.287.130">
    <property type="match status" value="1"/>
</dbReference>
<dbReference type="PROSITE" id="PS50109">
    <property type="entry name" value="HIS_KIN"/>
    <property type="match status" value="1"/>
</dbReference>
<dbReference type="SUPFAM" id="SSF55874">
    <property type="entry name" value="ATPase domain of HSP90 chaperone/DNA topoisomerase II/histidine kinase"/>
    <property type="match status" value="1"/>
</dbReference>
<feature type="domain" description="PAS" evidence="5">
    <location>
        <begin position="17"/>
        <end position="53"/>
    </location>
</feature>
<dbReference type="SMART" id="SM00086">
    <property type="entry name" value="PAC"/>
    <property type="match status" value="1"/>
</dbReference>
<dbReference type="CDD" id="cd00082">
    <property type="entry name" value="HisKA"/>
    <property type="match status" value="1"/>
</dbReference>
<protein>
    <recommendedName>
        <fullName evidence="2">histidine kinase</fullName>
        <ecNumber evidence="2">2.7.13.3</ecNumber>
    </recommendedName>
</protein>
<reference evidence="7 8" key="1">
    <citation type="submission" date="2019-02" db="EMBL/GenBank/DDBJ databases">
        <title>Deep-cultivation of Planctomycetes and their phenomic and genomic characterization uncovers novel biology.</title>
        <authorList>
            <person name="Wiegand S."/>
            <person name="Jogler M."/>
            <person name="Boedeker C."/>
            <person name="Pinto D."/>
            <person name="Vollmers J."/>
            <person name="Rivas-Marin E."/>
            <person name="Kohn T."/>
            <person name="Peeters S.H."/>
            <person name="Heuer A."/>
            <person name="Rast P."/>
            <person name="Oberbeckmann S."/>
            <person name="Bunk B."/>
            <person name="Jeske O."/>
            <person name="Meyerdierks A."/>
            <person name="Storesund J.E."/>
            <person name="Kallscheuer N."/>
            <person name="Luecker S."/>
            <person name="Lage O.M."/>
            <person name="Pohl T."/>
            <person name="Merkel B.J."/>
            <person name="Hornburger P."/>
            <person name="Mueller R.-W."/>
            <person name="Bruemmer F."/>
            <person name="Labrenz M."/>
            <person name="Spormann A.M."/>
            <person name="Op Den Camp H."/>
            <person name="Overmann J."/>
            <person name="Amann R."/>
            <person name="Jetten M.S.M."/>
            <person name="Mascher T."/>
            <person name="Medema M.H."/>
            <person name="Devos D.P."/>
            <person name="Kaster A.-K."/>
            <person name="Ovreas L."/>
            <person name="Rohde M."/>
            <person name="Galperin M.Y."/>
            <person name="Jogler C."/>
        </authorList>
    </citation>
    <scope>NUCLEOTIDE SEQUENCE [LARGE SCALE GENOMIC DNA]</scope>
    <source>
        <strain evidence="7 8">Poly41</strain>
    </source>
</reference>
<name>A0A5C6E1P4_9BACT</name>
<dbReference type="InterPro" id="IPR001610">
    <property type="entry name" value="PAC"/>
</dbReference>
<evidence type="ECO:0000313" key="7">
    <source>
        <dbReference type="EMBL" id="TWU41059.1"/>
    </source>
</evidence>
<dbReference type="InterPro" id="IPR003594">
    <property type="entry name" value="HATPase_dom"/>
</dbReference>
<feature type="domain" description="PAC" evidence="6">
    <location>
        <begin position="86"/>
        <end position="138"/>
    </location>
</feature>
<comment type="caution">
    <text evidence="7">The sequence shown here is derived from an EMBL/GenBank/DDBJ whole genome shotgun (WGS) entry which is preliminary data.</text>
</comment>
<proteinExistence type="predicted"/>
<dbReference type="PROSITE" id="PS50112">
    <property type="entry name" value="PAS"/>
    <property type="match status" value="1"/>
</dbReference>
<dbReference type="InterPro" id="IPR000700">
    <property type="entry name" value="PAS-assoc_C"/>
</dbReference>
<evidence type="ECO:0000256" key="3">
    <source>
        <dbReference type="ARBA" id="ARBA00022553"/>
    </source>
</evidence>